<protein>
    <submittedName>
        <fullName evidence="13">M48 family metallopeptidase</fullName>
        <ecNumber evidence="13">3.4.24.-</ecNumber>
    </submittedName>
</protein>
<keyword evidence="9 11" id="KW-0472">Membrane</keyword>
<evidence type="ECO:0000256" key="4">
    <source>
        <dbReference type="ARBA" id="ARBA00022723"/>
    </source>
</evidence>
<keyword evidence="1" id="KW-1003">Cell membrane</keyword>
<keyword evidence="2 10" id="KW-0645">Protease</keyword>
<keyword evidence="7 11" id="KW-1133">Transmembrane helix</keyword>
<dbReference type="GO" id="GO:0006508">
    <property type="term" value="P:proteolysis"/>
    <property type="evidence" value="ECO:0007669"/>
    <property type="project" value="UniProtKB-KW"/>
</dbReference>
<evidence type="ECO:0000313" key="14">
    <source>
        <dbReference type="Proteomes" id="UP001595925"/>
    </source>
</evidence>
<evidence type="ECO:0000256" key="1">
    <source>
        <dbReference type="ARBA" id="ARBA00022475"/>
    </source>
</evidence>
<evidence type="ECO:0000256" key="10">
    <source>
        <dbReference type="RuleBase" id="RU003983"/>
    </source>
</evidence>
<feature type="transmembrane region" description="Helical" evidence="11">
    <location>
        <begin position="12"/>
        <end position="29"/>
    </location>
</feature>
<feature type="domain" description="Peptidase M48" evidence="12">
    <location>
        <begin position="72"/>
        <end position="273"/>
    </location>
</feature>
<name>A0ABD5QJU1_9EURY</name>
<evidence type="ECO:0000256" key="11">
    <source>
        <dbReference type="SAM" id="Phobius"/>
    </source>
</evidence>
<evidence type="ECO:0000256" key="5">
    <source>
        <dbReference type="ARBA" id="ARBA00022801"/>
    </source>
</evidence>
<evidence type="ECO:0000256" key="8">
    <source>
        <dbReference type="ARBA" id="ARBA00023049"/>
    </source>
</evidence>
<keyword evidence="5 10" id="KW-0378">Hydrolase</keyword>
<gene>
    <name evidence="13" type="ORF">ACFPFO_19355</name>
</gene>
<evidence type="ECO:0000256" key="6">
    <source>
        <dbReference type="ARBA" id="ARBA00022833"/>
    </source>
</evidence>
<dbReference type="Pfam" id="PF01435">
    <property type="entry name" value="Peptidase_M48"/>
    <property type="match status" value="1"/>
</dbReference>
<keyword evidence="14" id="KW-1185">Reference proteome</keyword>
<dbReference type="PANTHER" id="PTHR43221:SF2">
    <property type="entry name" value="PROTEASE HTPX HOMOLOG"/>
    <property type="match status" value="1"/>
</dbReference>
<evidence type="ECO:0000256" key="9">
    <source>
        <dbReference type="ARBA" id="ARBA00023136"/>
    </source>
</evidence>
<dbReference type="EMBL" id="JBHSJG010000055">
    <property type="protein sequence ID" value="MFC4989879.1"/>
    <property type="molecule type" value="Genomic_DNA"/>
</dbReference>
<evidence type="ECO:0000313" key="13">
    <source>
        <dbReference type="EMBL" id="MFC4989879.1"/>
    </source>
</evidence>
<sequence length="274" mass="30121">MTDFGLKMRMFVVGSLLAALYLFVGLVGISFLGTGAWPIVLLLLVTFPVVQYKIGTWSATRGAEEMPEEGQYAEIHRMTESLSRDMGIEKPKLMVREMGVPNAFATGRKGAGIVVLSPELIRLLERDELEGVVAHELAHIKNRDVLAMTVGSSIGMMVGYAVYLVYMFAGEDNPGGFVVGWILSMIAQMLVTVLVMAISRYREYVADDDARQAIGSGDPLARGLEKISKGAENRESTIDDSTAALCIFNSERGLMERVFATHPPVEKRIERLRS</sequence>
<feature type="transmembrane region" description="Helical" evidence="11">
    <location>
        <begin position="178"/>
        <end position="198"/>
    </location>
</feature>
<dbReference type="Proteomes" id="UP001595925">
    <property type="component" value="Unassembled WGS sequence"/>
</dbReference>
<evidence type="ECO:0000256" key="2">
    <source>
        <dbReference type="ARBA" id="ARBA00022670"/>
    </source>
</evidence>
<dbReference type="InterPro" id="IPR050083">
    <property type="entry name" value="HtpX_protease"/>
</dbReference>
<accession>A0ABD5QJU1</accession>
<proteinExistence type="inferred from homology"/>
<dbReference type="EC" id="3.4.24.-" evidence="13"/>
<feature type="transmembrane region" description="Helical" evidence="11">
    <location>
        <begin position="145"/>
        <end position="166"/>
    </location>
</feature>
<dbReference type="GO" id="GO:0008237">
    <property type="term" value="F:metallopeptidase activity"/>
    <property type="evidence" value="ECO:0007669"/>
    <property type="project" value="UniProtKB-KW"/>
</dbReference>
<comment type="cofactor">
    <cofactor evidence="10">
        <name>Zn(2+)</name>
        <dbReference type="ChEBI" id="CHEBI:29105"/>
    </cofactor>
    <text evidence="10">Binds 1 zinc ion per subunit.</text>
</comment>
<dbReference type="Gene3D" id="3.30.2010.10">
    <property type="entry name" value="Metalloproteases ('zincins'), catalytic domain"/>
    <property type="match status" value="1"/>
</dbReference>
<dbReference type="RefSeq" id="WP_114578281.1">
    <property type="nucleotide sequence ID" value="NZ_JAIVEF010000008.1"/>
</dbReference>
<organism evidence="13 14">
    <name type="scientific">Saliphagus infecundisoli</name>
    <dbReference type="NCBI Taxonomy" id="1849069"/>
    <lineage>
        <taxon>Archaea</taxon>
        <taxon>Methanobacteriati</taxon>
        <taxon>Methanobacteriota</taxon>
        <taxon>Stenosarchaea group</taxon>
        <taxon>Halobacteria</taxon>
        <taxon>Halobacteriales</taxon>
        <taxon>Natrialbaceae</taxon>
        <taxon>Saliphagus</taxon>
    </lineage>
</organism>
<reference evidence="13 14" key="1">
    <citation type="journal article" date="2019" name="Int. J. Syst. Evol. Microbiol.">
        <title>The Global Catalogue of Microorganisms (GCM) 10K type strain sequencing project: providing services to taxonomists for standard genome sequencing and annotation.</title>
        <authorList>
            <consortium name="The Broad Institute Genomics Platform"/>
            <consortium name="The Broad Institute Genome Sequencing Center for Infectious Disease"/>
            <person name="Wu L."/>
            <person name="Ma J."/>
        </authorList>
    </citation>
    <scope>NUCLEOTIDE SEQUENCE [LARGE SCALE GENOMIC DNA]</scope>
    <source>
        <strain evidence="13 14">CGMCC 1.15824</strain>
    </source>
</reference>
<evidence type="ECO:0000259" key="12">
    <source>
        <dbReference type="Pfam" id="PF01435"/>
    </source>
</evidence>
<comment type="similarity">
    <text evidence="10">Belongs to the peptidase M48 family.</text>
</comment>
<evidence type="ECO:0000256" key="3">
    <source>
        <dbReference type="ARBA" id="ARBA00022692"/>
    </source>
</evidence>
<dbReference type="PANTHER" id="PTHR43221">
    <property type="entry name" value="PROTEASE HTPX"/>
    <property type="match status" value="1"/>
</dbReference>
<evidence type="ECO:0000256" key="7">
    <source>
        <dbReference type="ARBA" id="ARBA00022989"/>
    </source>
</evidence>
<dbReference type="InterPro" id="IPR001915">
    <property type="entry name" value="Peptidase_M48"/>
</dbReference>
<dbReference type="AlphaFoldDB" id="A0ABD5QJU1"/>
<feature type="transmembrane region" description="Helical" evidence="11">
    <location>
        <begin position="35"/>
        <end position="52"/>
    </location>
</feature>
<comment type="caution">
    <text evidence="13">The sequence shown here is derived from an EMBL/GenBank/DDBJ whole genome shotgun (WGS) entry which is preliminary data.</text>
</comment>
<keyword evidence="6 10" id="KW-0862">Zinc</keyword>
<dbReference type="GO" id="GO:0046872">
    <property type="term" value="F:metal ion binding"/>
    <property type="evidence" value="ECO:0007669"/>
    <property type="project" value="UniProtKB-KW"/>
</dbReference>
<keyword evidence="8 10" id="KW-0482">Metalloprotease</keyword>
<keyword evidence="4" id="KW-0479">Metal-binding</keyword>
<keyword evidence="3 11" id="KW-0812">Transmembrane</keyword>